<dbReference type="SMART" id="SM00384">
    <property type="entry name" value="AT_hook"/>
    <property type="match status" value="2"/>
</dbReference>
<feature type="compositionally biased region" description="Low complexity" evidence="2">
    <location>
        <begin position="796"/>
        <end position="817"/>
    </location>
</feature>
<dbReference type="EMBL" id="MCGE01000001">
    <property type="protein sequence ID" value="ORZ25584.1"/>
    <property type="molecule type" value="Genomic_DNA"/>
</dbReference>
<dbReference type="InterPro" id="IPR046488">
    <property type="entry name" value="Sfc3/Tfc3_C"/>
</dbReference>
<gene>
    <name evidence="6" type="ORF">BCR42DRAFT_400485</name>
</gene>
<reference evidence="6 7" key="1">
    <citation type="submission" date="2016-07" db="EMBL/GenBank/DDBJ databases">
        <title>Pervasive Adenine N6-methylation of Active Genes in Fungi.</title>
        <authorList>
            <consortium name="DOE Joint Genome Institute"/>
            <person name="Mondo S.J."/>
            <person name="Dannebaum R.O."/>
            <person name="Kuo R.C."/>
            <person name="Labutti K."/>
            <person name="Haridas S."/>
            <person name="Kuo A."/>
            <person name="Salamov A."/>
            <person name="Ahrendt S.R."/>
            <person name="Lipzen A."/>
            <person name="Sullivan W."/>
            <person name="Andreopoulos W.B."/>
            <person name="Clum A."/>
            <person name="Lindquist E."/>
            <person name="Daum C."/>
            <person name="Ramamoorthy G.K."/>
            <person name="Gryganskyi A."/>
            <person name="Culley D."/>
            <person name="Magnuson J.K."/>
            <person name="James T.Y."/>
            <person name="O'Malley M.A."/>
            <person name="Stajich J.E."/>
            <person name="Spatafora J.W."/>
            <person name="Visel A."/>
            <person name="Grigoriev I.V."/>
        </authorList>
    </citation>
    <scope>NUCLEOTIDE SEQUENCE [LARGE SCALE GENOMIC DNA]</scope>
    <source>
        <strain evidence="6 7">NRRL 1336</strain>
    </source>
</reference>
<evidence type="ECO:0000259" key="3">
    <source>
        <dbReference type="Pfam" id="PF20222"/>
    </source>
</evidence>
<dbReference type="Proteomes" id="UP000193560">
    <property type="component" value="Unassembled WGS sequence"/>
</dbReference>
<feature type="region of interest" description="Disordered" evidence="2">
    <location>
        <begin position="473"/>
        <end position="713"/>
    </location>
</feature>
<feature type="coiled-coil region" evidence="1">
    <location>
        <begin position="958"/>
        <end position="985"/>
    </location>
</feature>
<feature type="compositionally biased region" description="Basic and acidic residues" evidence="2">
    <location>
        <begin position="692"/>
        <end position="701"/>
    </location>
</feature>
<dbReference type="InterPro" id="IPR017956">
    <property type="entry name" value="AT_hook_DNA-bd_motif"/>
</dbReference>
<dbReference type="GO" id="GO:0003677">
    <property type="term" value="F:DNA binding"/>
    <property type="evidence" value="ECO:0007669"/>
    <property type="project" value="InterPro"/>
</dbReference>
<feature type="domain" description="DUF7599" evidence="5">
    <location>
        <begin position="266"/>
        <end position="332"/>
    </location>
</feature>
<sequence length="2177" mass="245273">MLDKVILRLKEEVAMDGYQGTSINDMWNYIQRFLSEESNKSNNNDNDTKPIEPTMDFQYKQFFWRYFQHIPELSFFLGNEDTDAETVGDSSDDAPNDIPDSSANEEEEMGTEVEHDLIVGVTELQYDQVESQYGSRLRVVADKKLQEAQMFVGIPIGQTWSVYLRKYLTSVLQAREAGITQYELTKNGKPILGLLGILQKHWKPKVQCNQRIMVTYKGTRTNLCIHTRFKNRDQAHGTSDSSKPHNANMLGVIFTKQVFRDRLLALLTDAKDNMMFSFDILTAMGFDLNASKTRHWFNRALDRLSHEGFIRKLTAQRNNAGQRHRCIQLLKDNFKNAPTNITFGDLDPFVMTSRNGLANTSKLLHHMPLDKQVLQAIQDAGDQGIINKDIAIAIRCDNSRMTGKALERLGEIQGDERFKYGLERALEFEGRNRRYRFYAYANYVKMNESEPVDIPVIDPFDIKESGLKEVNYQTLKSGKSRKTATDSGAEPTKRRGRPAKNAQKPTSKRQPNSKTSSSNSDSNITTSQSNSDSILPSQNPDTDTVVADSSVDNTTHQSSSPATDPSTEPTKRRGRPSKNSQKPTSKNQLDSKTNGSNSDCNITASQSSSDPILPSQNPDTDTVDNTAHQSSSPVNLSASVSGGHLSDGTRPSSSGAPQLDEPTTPPPNDSASADKTFMGATDPAQSSSKKRLQPDKTENNPRKKRPTRSVNTITGYFNVVKQKETKITDSNTTATESSSQSALPVPTESTISSLTSMETTIAAPSSVSREMEVTTASTEPSEPTSTDSLGTNSAETIPSTTIKSTASTTKPPTKPSTQQSNTAKPKFAHRNKPVQINKYLEERKQVILALLEDNAVIERGVILKNRFEDKRAELFGDTGNSSHMIDMKTLWRSAEALKKEGLLHIRDGHILLFNGNKSKKQVLVHKSLDPDGPEVDNYFEYLNERKILQPSAIKLDPIEKANVAVESLEDRLHRMQQSRDQAMAAGKLMEAKRLDTEIQLITGNKMVSSETFDLDKPKKIGDWLLTGMKFGYVNSFMVRAKMLHQYLLGIILSNSGADEDVDLEKRLVPTTVFVHRMPLSLFCTIIGVFTPTNQFYEYMEDEAHGAVTLENLPDNIRGCLFYQKNRSIYRLRMLIRTLLHLGVIESADSRTTNENSENISTIEKPSEHITTYTEYGKPIVRPPPQLKLAYKLATKTTIRNYRLPGHPETQEHSLLDQAEIMMYWSELQYLCTKSNLGDDESATPHAVDQEDEECIRTLYAVKNWGHSMIFTRKQKQVMNDHVDKDSGSTPYDSPVWCKSIALEVGATVDGVRRYYRKLEESMGRLARTKHLKKKDNMEDKTPPQTPRRQAEIVQRRQRRRRIDDGIVSGNTRVITKATTSPFKYKRTSIPRAELLAMKQREQQLQVDGHGQPVASGKFLDDNATIPCLTQDDISSKLIKTRSKRMVWTMEEDDLLKLAYVIMNHRRESGCRFLWKPIDHILSRFTNVQCRKRLSMIRDNLKHAEDLQNIRIRWHRYYSQGVHDGDLAVWKKVNDNNFDITSYLAYYLRRCQLDQEQDIPGYHIHLPANTQLIDQHFDINPIIALNQQSDDFFEDTFHQKNTSIAMRQALCLQGFTQRINSKESYDYIPTQNTSDLDTNKRIVELLKHFFKMILLTPAEVYDPFFANSVMSSFPEDMLKTAIAESRSAGVLIHAKGDRIGDRRLPKTLLGVSERFMRSMTVHLPENILTQANEYEKYLIQTTHTSLDPVELNSGMMLCIFDLFSAGKLSIDMDDLGRFIKKFNIPSHASRNINENKQNYDISVTLLGRRVIPGPAKRIEQQIMTLTENQLESTLKQLHELLNNEMSTLIQRIVTYLHSQRGAGATVLELKQALLDDENIGDVSDDLLMSVVDAVTLKACPPLAVFVGYGTPRLVLTTELPTWAILSKAIPSNYLSSAYKRRKTLKPASSLSSQVDQRAVVESTESAEPTSDEASTTNTPCTTQMPMTVPSPADDDNASLVDVKSEIIAERTQPTSAIAASEESSAWATKRNRPHDVANVDGDRQVELAQQRQDVIMPRMWIDINGHVTDSIWRGCIELLVETIMRRPGVTYGHLCRTMNATLSPIEIKDLLNDLLGLGVLRQLAVSTGKATPSLLPSLKPKLGLFKSNHTAHTVPVNTIDPAIQTSYWLLPGYYSKLS</sequence>
<feature type="compositionally biased region" description="Polar residues" evidence="2">
    <location>
        <begin position="728"/>
        <end position="768"/>
    </location>
</feature>
<dbReference type="GO" id="GO:0042791">
    <property type="term" value="P:5S class rRNA transcription by RNA polymerase III"/>
    <property type="evidence" value="ECO:0007669"/>
    <property type="project" value="TreeGrafter"/>
</dbReference>
<feature type="region of interest" description="Disordered" evidence="2">
    <location>
        <begin position="1944"/>
        <end position="1994"/>
    </location>
</feature>
<evidence type="ECO:0008006" key="8">
    <source>
        <dbReference type="Google" id="ProtNLM"/>
    </source>
</evidence>
<dbReference type="OrthoDB" id="68020at2759"/>
<feature type="domain" description="GTF3C1 extended winged-helix" evidence="4">
    <location>
        <begin position="841"/>
        <end position="944"/>
    </location>
</feature>
<dbReference type="STRING" id="90262.A0A1X2J2X4"/>
<keyword evidence="7" id="KW-1185">Reference proteome</keyword>
<dbReference type="Pfam" id="PF24101">
    <property type="entry name" value="WHD_GTF3C1"/>
    <property type="match status" value="1"/>
</dbReference>
<feature type="compositionally biased region" description="Polar residues" evidence="2">
    <location>
        <begin position="577"/>
        <end position="629"/>
    </location>
</feature>
<dbReference type="Pfam" id="PF24538">
    <property type="entry name" value="DUF7599"/>
    <property type="match status" value="1"/>
</dbReference>
<dbReference type="PANTHER" id="PTHR15180">
    <property type="entry name" value="GENERAL TRANSCRIPTION FACTOR 3C POLYPEPTIDE 1"/>
    <property type="match status" value="1"/>
</dbReference>
<dbReference type="GO" id="GO:0000127">
    <property type="term" value="C:transcription factor TFIIIC complex"/>
    <property type="evidence" value="ECO:0007669"/>
    <property type="project" value="InterPro"/>
</dbReference>
<dbReference type="InterPro" id="IPR056020">
    <property type="entry name" value="DUF7599"/>
</dbReference>
<comment type="caution">
    <text evidence="6">The sequence shown here is derived from an EMBL/GenBank/DDBJ whole genome shotgun (WGS) entry which is preliminary data.</text>
</comment>
<feature type="compositionally biased region" description="Low complexity" evidence="2">
    <location>
        <begin position="774"/>
        <end position="788"/>
    </location>
</feature>
<feature type="compositionally biased region" description="Low complexity" evidence="2">
    <location>
        <begin position="2014"/>
        <end position="2024"/>
    </location>
</feature>
<evidence type="ECO:0000259" key="4">
    <source>
        <dbReference type="Pfam" id="PF24101"/>
    </source>
</evidence>
<evidence type="ECO:0000313" key="7">
    <source>
        <dbReference type="Proteomes" id="UP000193560"/>
    </source>
</evidence>
<evidence type="ECO:0000256" key="1">
    <source>
        <dbReference type="SAM" id="Coils"/>
    </source>
</evidence>
<keyword evidence="1" id="KW-0175">Coiled coil</keyword>
<feature type="compositionally biased region" description="Polar residues" evidence="2">
    <location>
        <begin position="1945"/>
        <end position="1954"/>
    </location>
</feature>
<feature type="compositionally biased region" description="Low complexity" evidence="2">
    <location>
        <begin position="541"/>
        <end position="555"/>
    </location>
</feature>
<evidence type="ECO:0000256" key="2">
    <source>
        <dbReference type="SAM" id="MobiDB-lite"/>
    </source>
</evidence>
<feature type="compositionally biased region" description="Low complexity" evidence="2">
    <location>
        <begin position="512"/>
        <end position="534"/>
    </location>
</feature>
<protein>
    <recommendedName>
        <fullName evidence="8">Myb-like domain-containing protein</fullName>
    </recommendedName>
</protein>
<feature type="compositionally biased region" description="Polar residues" evidence="2">
    <location>
        <begin position="556"/>
        <end position="568"/>
    </location>
</feature>
<dbReference type="GO" id="GO:0006384">
    <property type="term" value="P:transcription initiation at RNA polymerase III promoter"/>
    <property type="evidence" value="ECO:0007669"/>
    <property type="project" value="InterPro"/>
</dbReference>
<feature type="region of interest" description="Disordered" evidence="2">
    <location>
        <begin position="82"/>
        <end position="108"/>
    </location>
</feature>
<feature type="compositionally biased region" description="Acidic residues" evidence="2">
    <location>
        <begin position="82"/>
        <end position="95"/>
    </location>
</feature>
<proteinExistence type="predicted"/>
<dbReference type="InterPro" id="IPR044210">
    <property type="entry name" value="Tfc3-like"/>
</dbReference>
<feature type="region of interest" description="Disordered" evidence="2">
    <location>
        <begin position="2012"/>
        <end position="2031"/>
    </location>
</feature>
<accession>A0A1X2J2X4</accession>
<name>A0A1X2J2X4_9FUNG</name>
<feature type="compositionally biased region" description="Polar residues" evidence="2">
    <location>
        <begin position="1961"/>
        <end position="1984"/>
    </location>
</feature>
<organism evidence="6 7">
    <name type="scientific">Absidia repens</name>
    <dbReference type="NCBI Taxonomy" id="90262"/>
    <lineage>
        <taxon>Eukaryota</taxon>
        <taxon>Fungi</taxon>
        <taxon>Fungi incertae sedis</taxon>
        <taxon>Mucoromycota</taxon>
        <taxon>Mucoromycotina</taxon>
        <taxon>Mucoromycetes</taxon>
        <taxon>Mucorales</taxon>
        <taxon>Cunninghamellaceae</taxon>
        <taxon>Absidia</taxon>
    </lineage>
</organism>
<feature type="domain" description="Transcription factor tau subunit sfc3/Tfc3 C-terminal" evidence="3">
    <location>
        <begin position="1444"/>
        <end position="1803"/>
    </location>
</feature>
<evidence type="ECO:0000313" key="6">
    <source>
        <dbReference type="EMBL" id="ORZ25584.1"/>
    </source>
</evidence>
<dbReference type="Pfam" id="PF20222">
    <property type="entry name" value="DUF6581"/>
    <property type="match status" value="1"/>
</dbReference>
<dbReference type="InterPro" id="IPR056467">
    <property type="entry name" value="eWH_GTF3C1"/>
</dbReference>
<feature type="compositionally biased region" description="Low complexity" evidence="2">
    <location>
        <begin position="630"/>
        <end position="641"/>
    </location>
</feature>
<dbReference type="PANTHER" id="PTHR15180:SF1">
    <property type="entry name" value="GENERAL TRANSCRIPTION FACTOR 3C POLYPEPTIDE 1"/>
    <property type="match status" value="1"/>
</dbReference>
<feature type="region of interest" description="Disordered" evidence="2">
    <location>
        <begin position="1330"/>
        <end position="1359"/>
    </location>
</feature>
<evidence type="ECO:0000259" key="5">
    <source>
        <dbReference type="Pfam" id="PF24538"/>
    </source>
</evidence>
<feature type="region of interest" description="Disordered" evidence="2">
    <location>
        <begin position="727"/>
        <end position="830"/>
    </location>
</feature>